<gene>
    <name evidence="2" type="ORF">PCG10_000943</name>
</gene>
<dbReference type="Proteomes" id="UP000701341">
    <property type="component" value="Unassembled WGS sequence"/>
</dbReference>
<keyword evidence="1" id="KW-0732">Signal</keyword>
<sequence length="179" mass="20046">MRIAIIASALALVAGANAALSPREAEPTADLSEKLQESYDLIVQIASIVFPEKTPSKDQFLTQFLNRSCQDGISAVIEKQKEPAYEYNEFTKESICKCWGTYIKGYREFLDTLIQYQDVPDLAPFKPTIAKLTLELKEAFDDSSVILLDRTPFCADFTNSKQEAPDKEFEQAVGIYGRS</sequence>
<feature type="signal peptide" evidence="1">
    <location>
        <begin position="1"/>
        <end position="18"/>
    </location>
</feature>
<evidence type="ECO:0000313" key="2">
    <source>
        <dbReference type="EMBL" id="KAF7528335.1"/>
    </source>
</evidence>
<accession>A0A9P5GNJ0</accession>
<organism evidence="2 3">
    <name type="scientific">Penicillium crustosum</name>
    <name type="common">Blue mold fungus</name>
    <dbReference type="NCBI Taxonomy" id="36656"/>
    <lineage>
        <taxon>Eukaryota</taxon>
        <taxon>Fungi</taxon>
        <taxon>Dikarya</taxon>
        <taxon>Ascomycota</taxon>
        <taxon>Pezizomycotina</taxon>
        <taxon>Eurotiomycetes</taxon>
        <taxon>Eurotiomycetidae</taxon>
        <taxon>Eurotiales</taxon>
        <taxon>Aspergillaceae</taxon>
        <taxon>Penicillium</taxon>
    </lineage>
</organism>
<evidence type="ECO:0000256" key="1">
    <source>
        <dbReference type="SAM" id="SignalP"/>
    </source>
</evidence>
<name>A0A9P5GNJ0_PENCR</name>
<dbReference type="EMBL" id="JAAOZQ010000011">
    <property type="protein sequence ID" value="KAF7528335.1"/>
    <property type="molecule type" value="Genomic_DNA"/>
</dbReference>
<dbReference type="AlphaFoldDB" id="A0A9P5GNJ0"/>
<proteinExistence type="predicted"/>
<feature type="chain" id="PRO_5040494954" evidence="1">
    <location>
        <begin position="19"/>
        <end position="179"/>
    </location>
</feature>
<reference evidence="2" key="1">
    <citation type="submission" date="2020-02" db="EMBL/GenBank/DDBJ databases">
        <authorList>
            <person name="Lichtner F.J."/>
        </authorList>
    </citation>
    <scope>NUCLEOTIDE SEQUENCE</scope>
    <source>
        <strain evidence="2">G10</strain>
    </source>
</reference>
<comment type="caution">
    <text evidence="2">The sequence shown here is derived from an EMBL/GenBank/DDBJ whole genome shotgun (WGS) entry which is preliminary data.</text>
</comment>
<evidence type="ECO:0000313" key="3">
    <source>
        <dbReference type="Proteomes" id="UP000701341"/>
    </source>
</evidence>
<keyword evidence="3" id="KW-1185">Reference proteome</keyword>
<dbReference type="OrthoDB" id="10411808at2759"/>
<protein>
    <submittedName>
        <fullName evidence="2">Uncharacterized protein</fullName>
    </submittedName>
</protein>